<protein>
    <submittedName>
        <fullName evidence="1">Uncharacterized protein</fullName>
    </submittedName>
</protein>
<organism evidence="1 2">
    <name type="scientific">Coilia grayii</name>
    <name type="common">Gray's grenadier anchovy</name>
    <dbReference type="NCBI Taxonomy" id="363190"/>
    <lineage>
        <taxon>Eukaryota</taxon>
        <taxon>Metazoa</taxon>
        <taxon>Chordata</taxon>
        <taxon>Craniata</taxon>
        <taxon>Vertebrata</taxon>
        <taxon>Euteleostomi</taxon>
        <taxon>Actinopterygii</taxon>
        <taxon>Neopterygii</taxon>
        <taxon>Teleostei</taxon>
        <taxon>Clupei</taxon>
        <taxon>Clupeiformes</taxon>
        <taxon>Clupeoidei</taxon>
        <taxon>Engraulidae</taxon>
        <taxon>Coilinae</taxon>
        <taxon>Coilia</taxon>
    </lineage>
</organism>
<reference evidence="1 2" key="1">
    <citation type="submission" date="2024-09" db="EMBL/GenBank/DDBJ databases">
        <title>A chromosome-level genome assembly of Gray's grenadier anchovy, Coilia grayii.</title>
        <authorList>
            <person name="Fu Z."/>
        </authorList>
    </citation>
    <scope>NUCLEOTIDE SEQUENCE [LARGE SCALE GENOMIC DNA]</scope>
    <source>
        <strain evidence="1">G4</strain>
        <tissue evidence="1">Muscle</tissue>
    </source>
</reference>
<accession>A0ABD1J460</accession>
<gene>
    <name evidence="1" type="ORF">ACEWY4_024526</name>
</gene>
<evidence type="ECO:0000313" key="2">
    <source>
        <dbReference type="Proteomes" id="UP001591681"/>
    </source>
</evidence>
<keyword evidence="2" id="KW-1185">Reference proteome</keyword>
<dbReference type="EMBL" id="JBHFQA010000021">
    <property type="protein sequence ID" value="KAL2080733.1"/>
    <property type="molecule type" value="Genomic_DNA"/>
</dbReference>
<sequence length="198" mass="22798">MGQGHPDLSTTGVKLVIKSDVREPPYFRGDGTDKHTVHEWEEIMDVYLKKRGVPPQEYSQEIMSRLMGKARDIVKVTLRSIPSLRPTENPKLVFDILKQHFSEVTYSSMPLADFYNTLPLNGESPMDYWIRLNKAVDVADECLRRQGRNIEDPSHEVTMMLVKHCPDPTLASVLKCKTVEKWTANEIQEHLVEHQREA</sequence>
<proteinExistence type="predicted"/>
<dbReference type="Proteomes" id="UP001591681">
    <property type="component" value="Unassembled WGS sequence"/>
</dbReference>
<dbReference type="AlphaFoldDB" id="A0ABD1J460"/>
<comment type="caution">
    <text evidence="1">The sequence shown here is derived from an EMBL/GenBank/DDBJ whole genome shotgun (WGS) entry which is preliminary data.</text>
</comment>
<evidence type="ECO:0000313" key="1">
    <source>
        <dbReference type="EMBL" id="KAL2080733.1"/>
    </source>
</evidence>
<name>A0ABD1J460_9TELE</name>